<evidence type="ECO:0000256" key="1">
    <source>
        <dbReference type="SAM" id="MobiDB-lite"/>
    </source>
</evidence>
<dbReference type="EMBL" id="BSXU01006635">
    <property type="protein sequence ID" value="GMG56018.1"/>
    <property type="molecule type" value="Genomic_DNA"/>
</dbReference>
<reference evidence="2" key="1">
    <citation type="submission" date="2023-04" db="EMBL/GenBank/DDBJ databases">
        <title>Ambrosiozyma monospora NBRC 1965.</title>
        <authorList>
            <person name="Ichikawa N."/>
            <person name="Sato H."/>
            <person name="Tonouchi N."/>
        </authorList>
    </citation>
    <scope>NUCLEOTIDE SEQUENCE</scope>
    <source>
        <strain evidence="2">NBRC 1965</strain>
    </source>
</reference>
<comment type="caution">
    <text evidence="2">The sequence shown here is derived from an EMBL/GenBank/DDBJ whole genome shotgun (WGS) entry which is preliminary data.</text>
</comment>
<gene>
    <name evidence="2" type="ORF">Amon01_000808700</name>
</gene>
<sequence length="314" mass="34891">MSQGNTPVGETTSNFTEPQQTIDATSDATDMKARIAQLQQSMKELMNMMKALQPGLGDEQRQSINIGVQTKQDTAQLTKKIEVLQQDQNVIGAQTSSVDAYTDAINEKLAEVQNKEVINNAKITTIPPRELENNKHRPKEILNTVPLSSPSTSIKNNEHQPKEVVSNFTSLPPPHIKKDNNHTLEVINLALAQEKAKMVKKVDVVQQQQEKDGSTTIDNNKLPLRTIKNNEQHNEEVANLLSLDTPTKTLIKHEKINIKQTNGIQVIIPPPHVSVQCQSEPTSTLTLIKDEKNTIKQTNGIQVIIPPPHVSVQF</sequence>
<organism evidence="2 3">
    <name type="scientific">Ambrosiozyma monospora</name>
    <name type="common">Yeast</name>
    <name type="synonym">Endomycopsis monosporus</name>
    <dbReference type="NCBI Taxonomy" id="43982"/>
    <lineage>
        <taxon>Eukaryota</taxon>
        <taxon>Fungi</taxon>
        <taxon>Dikarya</taxon>
        <taxon>Ascomycota</taxon>
        <taxon>Saccharomycotina</taxon>
        <taxon>Pichiomycetes</taxon>
        <taxon>Pichiales</taxon>
        <taxon>Pichiaceae</taxon>
        <taxon>Ambrosiozyma</taxon>
    </lineage>
</organism>
<feature type="region of interest" description="Disordered" evidence="1">
    <location>
        <begin position="1"/>
        <end position="28"/>
    </location>
</feature>
<evidence type="ECO:0000313" key="3">
    <source>
        <dbReference type="Proteomes" id="UP001165063"/>
    </source>
</evidence>
<evidence type="ECO:0000313" key="2">
    <source>
        <dbReference type="EMBL" id="GMG56018.1"/>
    </source>
</evidence>
<dbReference type="AlphaFoldDB" id="A0A9W6Z4F6"/>
<keyword evidence="3" id="KW-1185">Reference proteome</keyword>
<name>A0A9W6Z4F6_AMBMO</name>
<dbReference type="Proteomes" id="UP001165063">
    <property type="component" value="Unassembled WGS sequence"/>
</dbReference>
<proteinExistence type="predicted"/>
<accession>A0A9W6Z4F6</accession>
<protein>
    <submittedName>
        <fullName evidence="2">Unnamed protein product</fullName>
    </submittedName>
</protein>